<gene>
    <name evidence="5" type="ORF">ACFFI0_22295</name>
</gene>
<protein>
    <recommendedName>
        <fullName evidence="3">Carboxylic ester hydrolase</fullName>
        <ecNumber evidence="3">3.1.1.-</ecNumber>
    </recommendedName>
</protein>
<feature type="domain" description="Carboxylesterase type B" evidence="4">
    <location>
        <begin position="27"/>
        <end position="527"/>
    </location>
</feature>
<sequence>MKLLAFTFMLIFSIAGVLVEDRLNAQELQVSTRDGVLEGVNESGVYVFKGIPFAAPPIGPLRWREPQPVKKWQGVRKADKFGPRAMQRPIFGDMNFRSNGMSEDCLYLNVWTPTKTFQEKLPVLVYFYGGGLMAGDGSEPRYDGESMARQGIVAVTVNYRLNIFGFFSHPELSKESPFKASGNYGLLDQYAALKWVQANIAAFGGDPNKVTIAGESAGSFSVSAQMASPLSKGLFRAAIGESGSLLGNRPLPTLAESEKKGIAFASAIGAPSLEALRALSVDKLLEATARPDANFGVNIDGYLFQKNPADVFKDGEQAKVPLLVGWNSEEMNYRALLGSLQPTRENFTKVVRERFGEDAEALLAVYKIDTDEDVERVATDFAGDQFIAYGTWRWSDLHSQTGENPVYRYLYARPRPAMRAEMGDAVAGLAGGVIKGGEAKKQRIPLSKGAVHSAEIEYALGNLPTNRVYDWQADDYKVSAVLQAYFANFIKSGDPNGLGVPAWPAIQQGNAATIMHVDTFSEAIKEKHRDRYLLLEKLATMK</sequence>
<dbReference type="PROSITE" id="PS00941">
    <property type="entry name" value="CARBOXYLESTERASE_B_2"/>
    <property type="match status" value="1"/>
</dbReference>
<dbReference type="EC" id="3.1.1.-" evidence="3"/>
<dbReference type="EMBL" id="JBHLWO010000004">
    <property type="protein sequence ID" value="MFC0321068.1"/>
    <property type="molecule type" value="Genomic_DNA"/>
</dbReference>
<dbReference type="Gene3D" id="3.40.50.1820">
    <property type="entry name" value="alpha/beta hydrolase"/>
    <property type="match status" value="1"/>
</dbReference>
<evidence type="ECO:0000313" key="5">
    <source>
        <dbReference type="EMBL" id="MFC0321068.1"/>
    </source>
</evidence>
<dbReference type="Proteomes" id="UP001589774">
    <property type="component" value="Unassembled WGS sequence"/>
</dbReference>
<evidence type="ECO:0000256" key="1">
    <source>
        <dbReference type="ARBA" id="ARBA00005964"/>
    </source>
</evidence>
<evidence type="ECO:0000313" key="6">
    <source>
        <dbReference type="Proteomes" id="UP001589774"/>
    </source>
</evidence>
<evidence type="ECO:0000259" key="4">
    <source>
        <dbReference type="Pfam" id="PF00135"/>
    </source>
</evidence>
<evidence type="ECO:0000256" key="2">
    <source>
        <dbReference type="ARBA" id="ARBA00022801"/>
    </source>
</evidence>
<accession>A0ABV6HQ95</accession>
<dbReference type="SUPFAM" id="SSF53474">
    <property type="entry name" value="alpha/beta-Hydrolases"/>
    <property type="match status" value="1"/>
</dbReference>
<evidence type="ECO:0000256" key="3">
    <source>
        <dbReference type="RuleBase" id="RU361235"/>
    </source>
</evidence>
<reference evidence="5 6" key="1">
    <citation type="submission" date="2024-09" db="EMBL/GenBank/DDBJ databases">
        <authorList>
            <person name="Sun Q."/>
            <person name="Mori K."/>
        </authorList>
    </citation>
    <scope>NUCLEOTIDE SEQUENCE [LARGE SCALE GENOMIC DNA]</scope>
    <source>
        <strain evidence="5 6">CCM 7765</strain>
    </source>
</reference>
<keyword evidence="2 3" id="KW-0378">Hydrolase</keyword>
<dbReference type="InterPro" id="IPR029058">
    <property type="entry name" value="AB_hydrolase_fold"/>
</dbReference>
<dbReference type="InterPro" id="IPR019826">
    <property type="entry name" value="Carboxylesterase_B_AS"/>
</dbReference>
<dbReference type="InterPro" id="IPR002018">
    <property type="entry name" value="CarbesteraseB"/>
</dbReference>
<dbReference type="PANTHER" id="PTHR43918:SF4">
    <property type="entry name" value="CARBOXYLIC ESTER HYDROLASE"/>
    <property type="match status" value="1"/>
</dbReference>
<comment type="caution">
    <text evidence="5">The sequence shown here is derived from an EMBL/GenBank/DDBJ whole genome shotgun (WGS) entry which is preliminary data.</text>
</comment>
<name>A0ABV6HQ95_9SPHI</name>
<dbReference type="PROSITE" id="PS00122">
    <property type="entry name" value="CARBOXYLESTERASE_B_1"/>
    <property type="match status" value="1"/>
</dbReference>
<dbReference type="PANTHER" id="PTHR43918">
    <property type="entry name" value="ACETYLCHOLINESTERASE"/>
    <property type="match status" value="1"/>
</dbReference>
<dbReference type="RefSeq" id="WP_130857990.1">
    <property type="nucleotide sequence ID" value="NZ_JBHLWO010000004.1"/>
</dbReference>
<dbReference type="Pfam" id="PF00135">
    <property type="entry name" value="COesterase"/>
    <property type="match status" value="1"/>
</dbReference>
<dbReference type="InterPro" id="IPR050654">
    <property type="entry name" value="AChE-related_enzymes"/>
</dbReference>
<comment type="similarity">
    <text evidence="1 3">Belongs to the type-B carboxylesterase/lipase family.</text>
</comment>
<proteinExistence type="inferred from homology"/>
<keyword evidence="6" id="KW-1185">Reference proteome</keyword>
<dbReference type="InterPro" id="IPR019819">
    <property type="entry name" value="Carboxylesterase_B_CS"/>
</dbReference>
<organism evidence="5 6">
    <name type="scientific">Olivibacter oleidegradans</name>
    <dbReference type="NCBI Taxonomy" id="760123"/>
    <lineage>
        <taxon>Bacteria</taxon>
        <taxon>Pseudomonadati</taxon>
        <taxon>Bacteroidota</taxon>
        <taxon>Sphingobacteriia</taxon>
        <taxon>Sphingobacteriales</taxon>
        <taxon>Sphingobacteriaceae</taxon>
        <taxon>Olivibacter</taxon>
    </lineage>
</organism>